<accession>A0ABN9V793</accession>
<dbReference type="Pfam" id="PF00388">
    <property type="entry name" value="PI-PLC-X"/>
    <property type="match status" value="1"/>
</dbReference>
<dbReference type="Proteomes" id="UP001189429">
    <property type="component" value="Unassembled WGS sequence"/>
</dbReference>
<evidence type="ECO:0000256" key="3">
    <source>
        <dbReference type="ARBA" id="ARBA00022963"/>
    </source>
</evidence>
<sequence length="301" mass="32098">MRGARCVEIDCWDGDDGEPMVTHGWTPTSRLAFQDVVRVCRDYGFAASKYPLILSLEVHCSPRQKMRMGQILESILGDQLLRLPEDISAGLPHAELVSPEAALRKVIVKGKLPKELQAEMKAGLDPPAQLPGGAAPRPAGSALEPPSAEGGDPGAADEDSKNGISESSEDDQDSPPEMVDLDLEQTSSGVLKAKSKLWASPRSLKSFVGLMRRNSRVDLDPTPRTASATQRAAAALAAPRAASPGNGAASAPAASSAVPSRGRHLWPRRRSSFRRQVPGASPAILRPSGTPPRSPRSWRRC</sequence>
<feature type="compositionally biased region" description="Acidic residues" evidence="5">
    <location>
        <begin position="167"/>
        <end position="179"/>
    </location>
</feature>
<comment type="caution">
    <text evidence="7">The sequence shown here is derived from an EMBL/GenBank/DDBJ whole genome shotgun (WGS) entry which is preliminary data.</text>
</comment>
<dbReference type="InterPro" id="IPR001192">
    <property type="entry name" value="PI-PLC_fam"/>
</dbReference>
<evidence type="ECO:0000256" key="4">
    <source>
        <dbReference type="ARBA" id="ARBA00023098"/>
    </source>
</evidence>
<dbReference type="EC" id="3.1.4.11" evidence="1"/>
<evidence type="ECO:0000256" key="1">
    <source>
        <dbReference type="ARBA" id="ARBA00012368"/>
    </source>
</evidence>
<dbReference type="Gene3D" id="3.20.20.190">
    <property type="entry name" value="Phosphatidylinositol (PI) phosphodiesterase"/>
    <property type="match status" value="1"/>
</dbReference>
<gene>
    <name evidence="7" type="ORF">PCOR1329_LOCUS54788</name>
</gene>
<reference evidence="7" key="1">
    <citation type="submission" date="2023-10" db="EMBL/GenBank/DDBJ databases">
        <authorList>
            <person name="Chen Y."/>
            <person name="Shah S."/>
            <person name="Dougan E. K."/>
            <person name="Thang M."/>
            <person name="Chan C."/>
        </authorList>
    </citation>
    <scope>NUCLEOTIDE SEQUENCE [LARGE SCALE GENOMIC DNA]</scope>
</reference>
<evidence type="ECO:0000256" key="5">
    <source>
        <dbReference type="SAM" id="MobiDB-lite"/>
    </source>
</evidence>
<feature type="region of interest" description="Disordered" evidence="5">
    <location>
        <begin position="124"/>
        <end position="179"/>
    </location>
</feature>
<proteinExistence type="predicted"/>
<dbReference type="SMART" id="SM00148">
    <property type="entry name" value="PLCXc"/>
    <property type="match status" value="1"/>
</dbReference>
<feature type="compositionally biased region" description="Basic residues" evidence="5">
    <location>
        <begin position="261"/>
        <end position="273"/>
    </location>
</feature>
<dbReference type="InterPro" id="IPR000909">
    <property type="entry name" value="PLipase_C_PInositol-sp_X_dom"/>
</dbReference>
<keyword evidence="8" id="KW-1185">Reference proteome</keyword>
<feature type="compositionally biased region" description="Low complexity" evidence="5">
    <location>
        <begin position="222"/>
        <end position="260"/>
    </location>
</feature>
<protein>
    <recommendedName>
        <fullName evidence="1">phosphoinositide phospholipase C</fullName>
        <ecNumber evidence="1">3.1.4.11</ecNumber>
    </recommendedName>
</protein>
<feature type="region of interest" description="Disordered" evidence="5">
    <location>
        <begin position="213"/>
        <end position="301"/>
    </location>
</feature>
<keyword evidence="2" id="KW-0378">Hydrolase</keyword>
<feature type="domain" description="Phosphatidylinositol-specific phospholipase C X" evidence="6">
    <location>
        <begin position="2"/>
        <end position="111"/>
    </location>
</feature>
<organism evidence="7 8">
    <name type="scientific">Prorocentrum cordatum</name>
    <dbReference type="NCBI Taxonomy" id="2364126"/>
    <lineage>
        <taxon>Eukaryota</taxon>
        <taxon>Sar</taxon>
        <taxon>Alveolata</taxon>
        <taxon>Dinophyceae</taxon>
        <taxon>Prorocentrales</taxon>
        <taxon>Prorocentraceae</taxon>
        <taxon>Prorocentrum</taxon>
    </lineage>
</organism>
<evidence type="ECO:0000313" key="8">
    <source>
        <dbReference type="Proteomes" id="UP001189429"/>
    </source>
</evidence>
<dbReference type="PANTHER" id="PTHR10336">
    <property type="entry name" value="PHOSPHOINOSITIDE-SPECIFIC PHOSPHOLIPASE C FAMILY PROTEIN"/>
    <property type="match status" value="1"/>
</dbReference>
<keyword evidence="4" id="KW-0443">Lipid metabolism</keyword>
<name>A0ABN9V793_9DINO</name>
<feature type="compositionally biased region" description="Low complexity" evidence="5">
    <location>
        <begin position="124"/>
        <end position="143"/>
    </location>
</feature>
<dbReference type="EMBL" id="CAUYUJ010016702">
    <property type="protein sequence ID" value="CAK0867985.1"/>
    <property type="molecule type" value="Genomic_DNA"/>
</dbReference>
<evidence type="ECO:0000256" key="2">
    <source>
        <dbReference type="ARBA" id="ARBA00022801"/>
    </source>
</evidence>
<dbReference type="InterPro" id="IPR017946">
    <property type="entry name" value="PLC-like_Pdiesterase_TIM-brl"/>
</dbReference>
<dbReference type="PROSITE" id="PS50007">
    <property type="entry name" value="PIPLC_X_DOMAIN"/>
    <property type="match status" value="1"/>
</dbReference>
<keyword evidence="3" id="KW-0442">Lipid degradation</keyword>
<evidence type="ECO:0000259" key="6">
    <source>
        <dbReference type="SMART" id="SM00148"/>
    </source>
</evidence>
<evidence type="ECO:0000313" key="7">
    <source>
        <dbReference type="EMBL" id="CAK0867985.1"/>
    </source>
</evidence>
<dbReference type="SUPFAM" id="SSF51695">
    <property type="entry name" value="PLC-like phosphodiesterases"/>
    <property type="match status" value="1"/>
</dbReference>
<dbReference type="PANTHER" id="PTHR10336:SF36">
    <property type="entry name" value="1-PHOSPHATIDYLINOSITOL 4,5-BISPHOSPHATE PHOSPHODIESTERASE BETA-4"/>
    <property type="match status" value="1"/>
</dbReference>